<dbReference type="EMBL" id="LCNM01000003">
    <property type="protein sequence ID" value="KKU56786.1"/>
    <property type="molecule type" value="Genomic_DNA"/>
</dbReference>
<dbReference type="InterPro" id="IPR050297">
    <property type="entry name" value="LipidA_mod_glycosyltrf_83"/>
</dbReference>
<evidence type="ECO:0000256" key="6">
    <source>
        <dbReference type="ARBA" id="ARBA00022989"/>
    </source>
</evidence>
<feature type="transmembrane region" description="Helical" evidence="8">
    <location>
        <begin position="319"/>
        <end position="336"/>
    </location>
</feature>
<reference evidence="9 10" key="1">
    <citation type="journal article" date="2015" name="Nature">
        <title>rRNA introns, odd ribosomes, and small enigmatic genomes across a large radiation of phyla.</title>
        <authorList>
            <person name="Brown C.T."/>
            <person name="Hug L.A."/>
            <person name="Thomas B.C."/>
            <person name="Sharon I."/>
            <person name="Castelle C.J."/>
            <person name="Singh A."/>
            <person name="Wilkins M.J."/>
            <person name="Williams K.H."/>
            <person name="Banfield J.F."/>
        </authorList>
    </citation>
    <scope>NUCLEOTIDE SEQUENCE [LARGE SCALE GENOMIC DNA]</scope>
</reference>
<evidence type="ECO:0000256" key="5">
    <source>
        <dbReference type="ARBA" id="ARBA00022692"/>
    </source>
</evidence>
<feature type="transmembrane region" description="Helical" evidence="8">
    <location>
        <begin position="179"/>
        <end position="206"/>
    </location>
</feature>
<keyword evidence="2" id="KW-1003">Cell membrane</keyword>
<name>A0A0G1RI10_9BACT</name>
<dbReference type="PANTHER" id="PTHR33908:SF11">
    <property type="entry name" value="MEMBRANE PROTEIN"/>
    <property type="match status" value="1"/>
</dbReference>
<dbReference type="AlphaFoldDB" id="A0A0G1RI10"/>
<evidence type="ECO:0000256" key="4">
    <source>
        <dbReference type="ARBA" id="ARBA00022679"/>
    </source>
</evidence>
<gene>
    <name evidence="9" type="ORF">UX78_C0003G0062</name>
</gene>
<dbReference type="GO" id="GO:0016763">
    <property type="term" value="F:pentosyltransferase activity"/>
    <property type="evidence" value="ECO:0007669"/>
    <property type="project" value="TreeGrafter"/>
</dbReference>
<feature type="transmembrane region" description="Helical" evidence="8">
    <location>
        <begin position="156"/>
        <end position="173"/>
    </location>
</feature>
<evidence type="ECO:0000256" key="2">
    <source>
        <dbReference type="ARBA" id="ARBA00022475"/>
    </source>
</evidence>
<feature type="transmembrane region" description="Helical" evidence="8">
    <location>
        <begin position="93"/>
        <end position="112"/>
    </location>
</feature>
<keyword evidence="7 8" id="KW-0472">Membrane</keyword>
<proteinExistence type="predicted"/>
<evidence type="ECO:0000256" key="8">
    <source>
        <dbReference type="SAM" id="Phobius"/>
    </source>
</evidence>
<dbReference type="Proteomes" id="UP000034607">
    <property type="component" value="Unassembled WGS sequence"/>
</dbReference>
<evidence type="ECO:0008006" key="11">
    <source>
        <dbReference type="Google" id="ProtNLM"/>
    </source>
</evidence>
<evidence type="ECO:0000256" key="1">
    <source>
        <dbReference type="ARBA" id="ARBA00004651"/>
    </source>
</evidence>
<evidence type="ECO:0000313" key="10">
    <source>
        <dbReference type="Proteomes" id="UP000034607"/>
    </source>
</evidence>
<evidence type="ECO:0000256" key="3">
    <source>
        <dbReference type="ARBA" id="ARBA00022676"/>
    </source>
</evidence>
<feature type="transmembrane region" description="Helical" evidence="8">
    <location>
        <begin position="391"/>
        <end position="409"/>
    </location>
</feature>
<feature type="transmembrane region" description="Helical" evidence="8">
    <location>
        <begin position="69"/>
        <end position="86"/>
    </location>
</feature>
<dbReference type="GO" id="GO:0009103">
    <property type="term" value="P:lipopolysaccharide biosynthetic process"/>
    <property type="evidence" value="ECO:0007669"/>
    <property type="project" value="UniProtKB-ARBA"/>
</dbReference>
<dbReference type="PANTHER" id="PTHR33908">
    <property type="entry name" value="MANNOSYLTRANSFERASE YKCB-RELATED"/>
    <property type="match status" value="1"/>
</dbReference>
<feature type="transmembrane region" description="Helical" evidence="8">
    <location>
        <begin position="218"/>
        <end position="236"/>
    </location>
</feature>
<accession>A0A0G1RI10</accession>
<dbReference type="GO" id="GO:0005886">
    <property type="term" value="C:plasma membrane"/>
    <property type="evidence" value="ECO:0007669"/>
    <property type="project" value="UniProtKB-SubCell"/>
</dbReference>
<feature type="transmembrane region" description="Helical" evidence="8">
    <location>
        <begin position="366"/>
        <end position="384"/>
    </location>
</feature>
<organism evidence="9 10">
    <name type="scientific">Candidatus Amesbacteria bacterium GW2011_GWA2_47_11</name>
    <dbReference type="NCBI Taxonomy" id="1618357"/>
    <lineage>
        <taxon>Bacteria</taxon>
        <taxon>Candidatus Amesiibacteriota</taxon>
    </lineage>
</organism>
<comment type="caution">
    <text evidence="9">The sequence shown here is derived from an EMBL/GenBank/DDBJ whole genome shotgun (WGS) entry which is preliminary data.</text>
</comment>
<evidence type="ECO:0000313" key="9">
    <source>
        <dbReference type="EMBL" id="KKU56786.1"/>
    </source>
</evidence>
<keyword evidence="5 8" id="KW-0812">Transmembrane</keyword>
<evidence type="ECO:0000256" key="7">
    <source>
        <dbReference type="ARBA" id="ARBA00023136"/>
    </source>
</evidence>
<keyword evidence="6 8" id="KW-1133">Transmembrane helix</keyword>
<comment type="subcellular location">
    <subcellularLocation>
        <location evidence="1">Cell membrane</location>
        <topology evidence="1">Multi-pass membrane protein</topology>
    </subcellularLocation>
</comment>
<keyword evidence="3" id="KW-0328">Glycosyltransferase</keyword>
<sequence length="548" mass="62361">MRSKVILFLIIVIGFTLRLYKLDARPAGFTWDEAALGYNAYSLLKTARDEHGALAPVIFKSFGDYKPGLYVYFTVPSVAIFGLSEFSTRLPSAIFGTLLILLIYALSRQLLLTSPLRLPSPKLGEGRVRYEENSPLAAALLLAISPWAVHFSRGAWEANLALLLTTLASVLYLRRSFTLAVLFFGLTFWSYQGAKLFTPLILTSLFMVFKPKIGLKQIFYSLLLLLLTLTPILLGFSSQSGRLKVFNVFSYTRSQDSISGILRQDKTDTPNWIYYLWHSESLDQFRGIVERYLNHFSPRFLFVDGDWSNSRHSTPYQGYLYYPEILILVMGICLLIKKFDSSSKFILFWLLLAPLPSAFSRDIVSGVRSLPMIIPLVVISGIGLAKLSKNIAYLFLFSCALLIFLVYYLDLFYVHSPHYSADSWLYPYKPALQLVKNNLPDFNRVIITNTLGQPYIFTLFYYRIDPTVFQQKSTFVANQSGDVGEVTNFDKFYFQKVDWPARRGDTSTLIVGNQYELPDQDMNPPNLVRLGEIYLPNGIHALRVVGLK</sequence>
<keyword evidence="4" id="KW-0808">Transferase</keyword>
<protein>
    <recommendedName>
        <fullName evidence="11">Glycosyltransferase RgtA/B/C/D-like domain-containing protein</fullName>
    </recommendedName>
</protein>